<dbReference type="InterPro" id="IPR046350">
    <property type="entry name" value="Cystatin_sf"/>
</dbReference>
<dbReference type="AlphaFoldDB" id="A0A0Q3WWH4"/>
<dbReference type="SUPFAM" id="SSF54403">
    <property type="entry name" value="Cystatin/monellin"/>
    <property type="match status" value="2"/>
</dbReference>
<dbReference type="InterPro" id="IPR041401">
    <property type="entry name" value="TseB-like_dom"/>
</dbReference>
<comment type="caution">
    <text evidence="3">The sequence shown here is derived from an EMBL/GenBank/DDBJ whole genome shotgun (WGS) entry which is preliminary data.</text>
</comment>
<dbReference type="STRING" id="157838.AN964_09605"/>
<sequence>MKKWILGISIVVVVGIIGLFVNVYFQAVNPLNSAHQTAITEAKQKANLVSADQFYQFNGTENYSVVVGKQKNGTKVAVWIPENKKENVTIMKWADGISKKEALNKLMEKKTPAKILGIRLGMKDQMPVWEVSFLDKSKKLNYFYIDFPKTSNHSTLIENI</sequence>
<dbReference type="Proteomes" id="UP000051888">
    <property type="component" value="Unassembled WGS sequence"/>
</dbReference>
<evidence type="ECO:0000259" key="2">
    <source>
        <dbReference type="Pfam" id="PF17881"/>
    </source>
</evidence>
<keyword evidence="1" id="KW-1133">Transmembrane helix</keyword>
<accession>A0A0Q3WWH4</accession>
<keyword evidence="4" id="KW-1185">Reference proteome</keyword>
<dbReference type="PATRIC" id="fig|157838.3.peg.2107"/>
<dbReference type="EMBL" id="LJJC01000004">
    <property type="protein sequence ID" value="KQL53733.1"/>
    <property type="molecule type" value="Genomic_DNA"/>
</dbReference>
<gene>
    <name evidence="3" type="ORF">AN964_09605</name>
</gene>
<keyword evidence="1" id="KW-0472">Membrane</keyword>
<protein>
    <recommendedName>
        <fullName evidence="2">Cell wall elongation regulator TseB-like domain-containing protein</fullName>
    </recommendedName>
</protein>
<feature type="transmembrane region" description="Helical" evidence="1">
    <location>
        <begin position="5"/>
        <end position="25"/>
    </location>
</feature>
<evidence type="ECO:0000313" key="4">
    <source>
        <dbReference type="Proteomes" id="UP000051888"/>
    </source>
</evidence>
<dbReference type="RefSeq" id="WP_055739467.1">
    <property type="nucleotide sequence ID" value="NZ_JAAIWL010000013.1"/>
</dbReference>
<dbReference type="Gene3D" id="3.10.450.40">
    <property type="match status" value="2"/>
</dbReference>
<proteinExistence type="predicted"/>
<dbReference type="OrthoDB" id="2381181at2"/>
<keyword evidence="1" id="KW-0812">Transmembrane</keyword>
<evidence type="ECO:0000256" key="1">
    <source>
        <dbReference type="SAM" id="Phobius"/>
    </source>
</evidence>
<organism evidence="3 4">
    <name type="scientific">Heyndrickxia shackletonii</name>
    <dbReference type="NCBI Taxonomy" id="157838"/>
    <lineage>
        <taxon>Bacteria</taxon>
        <taxon>Bacillati</taxon>
        <taxon>Bacillota</taxon>
        <taxon>Bacilli</taxon>
        <taxon>Bacillales</taxon>
        <taxon>Bacillaceae</taxon>
        <taxon>Heyndrickxia</taxon>
    </lineage>
</organism>
<reference evidence="3 4" key="1">
    <citation type="submission" date="2015-09" db="EMBL/GenBank/DDBJ databases">
        <title>Genome sequencing project for genomic taxonomy and phylogenomics of Bacillus-like bacteria.</title>
        <authorList>
            <person name="Liu B."/>
            <person name="Wang J."/>
            <person name="Zhu Y."/>
            <person name="Liu G."/>
            <person name="Chen Q."/>
            <person name="Chen Z."/>
            <person name="Lan J."/>
            <person name="Che J."/>
            <person name="Ge C."/>
            <person name="Shi H."/>
            <person name="Pan Z."/>
            <person name="Liu X."/>
        </authorList>
    </citation>
    <scope>NUCLEOTIDE SEQUENCE [LARGE SCALE GENOMIC DNA]</scope>
    <source>
        <strain evidence="3 4">LMG 18435</strain>
    </source>
</reference>
<name>A0A0Q3WWH4_9BACI</name>
<evidence type="ECO:0000313" key="3">
    <source>
        <dbReference type="EMBL" id="KQL53733.1"/>
    </source>
</evidence>
<feature type="domain" description="Cell wall elongation regulator TseB-like" evidence="2">
    <location>
        <begin position="37"/>
        <end position="81"/>
    </location>
</feature>
<dbReference type="Pfam" id="PF17881">
    <property type="entry name" value="TseB"/>
    <property type="match status" value="1"/>
</dbReference>